<dbReference type="Proteomes" id="UP000636960">
    <property type="component" value="Unassembled WGS sequence"/>
</dbReference>
<dbReference type="PANTHER" id="PTHR43649">
    <property type="entry name" value="ARABINOSE-BINDING PROTEIN-RELATED"/>
    <property type="match status" value="1"/>
</dbReference>
<evidence type="ECO:0000256" key="1">
    <source>
        <dbReference type="ARBA" id="ARBA00008520"/>
    </source>
</evidence>
<dbReference type="AlphaFoldDB" id="A0A919MYX6"/>
<reference evidence="3" key="1">
    <citation type="submission" date="2021-01" db="EMBL/GenBank/DDBJ databases">
        <title>Whole genome shotgun sequence of Actinoplanes rishiriensis NBRC 108556.</title>
        <authorList>
            <person name="Komaki H."/>
            <person name="Tamura T."/>
        </authorList>
    </citation>
    <scope>NUCLEOTIDE SEQUENCE</scope>
    <source>
        <strain evidence="3">NBRC 108556</strain>
    </source>
</reference>
<comment type="similarity">
    <text evidence="1">Belongs to the bacterial solute-binding protein 1 family.</text>
</comment>
<evidence type="ECO:0000313" key="4">
    <source>
        <dbReference type="Proteomes" id="UP000636960"/>
    </source>
</evidence>
<gene>
    <name evidence="3" type="ORF">Ari01nite_79590</name>
</gene>
<evidence type="ECO:0000256" key="2">
    <source>
        <dbReference type="ARBA" id="ARBA00022448"/>
    </source>
</evidence>
<keyword evidence="2" id="KW-0813">Transport</keyword>
<evidence type="ECO:0000313" key="3">
    <source>
        <dbReference type="EMBL" id="GIF00495.1"/>
    </source>
</evidence>
<comment type="caution">
    <text evidence="3">The sequence shown here is derived from an EMBL/GenBank/DDBJ whole genome shotgun (WGS) entry which is preliminary data.</text>
</comment>
<proteinExistence type="inferred from homology"/>
<keyword evidence="4" id="KW-1185">Reference proteome</keyword>
<organism evidence="3 4">
    <name type="scientific">Paractinoplanes rishiriensis</name>
    <dbReference type="NCBI Taxonomy" id="1050105"/>
    <lineage>
        <taxon>Bacteria</taxon>
        <taxon>Bacillati</taxon>
        <taxon>Actinomycetota</taxon>
        <taxon>Actinomycetes</taxon>
        <taxon>Micromonosporales</taxon>
        <taxon>Micromonosporaceae</taxon>
        <taxon>Paractinoplanes</taxon>
    </lineage>
</organism>
<dbReference type="PANTHER" id="PTHR43649:SF29">
    <property type="entry name" value="OSMOPROTECTIVE COMPOUNDS-BINDING PROTEIN GGTB"/>
    <property type="match status" value="1"/>
</dbReference>
<protein>
    <recommendedName>
        <fullName evidence="5">ABC transporter substrate-binding protein</fullName>
    </recommendedName>
</protein>
<evidence type="ECO:0008006" key="5">
    <source>
        <dbReference type="Google" id="ProtNLM"/>
    </source>
</evidence>
<sequence>MVTWWLGRGTGPGDFKRNFADHQPGLRVEYLGADSLERTLVALADGTAPDIVMIPRAGTVAGLARQGRLADLSSYAWTRRVLPLARAVCMHEGRLYGVPRSVETMVLFYDRALFRAEGWQPPHSLRELEDLAAAMQVRGIVPFGAGTADYPPSVELYFSLIVNHHAGPANVRAALLGRLPWTAPVFRDAVELLRSWFERGWFGTTYFTDGWAEGFARIATGEAGMSPNMSWIFGEITEASGDVGVAPFPTLRDGLAAPLYIFGTASVLAVNAASPRRDAAAAVLDRLFTNEVRRAFSRDLPGDWNLPLTDPDAAGLARVTTPEFAATAVATTAAVRDAAALRSGPAATVSGSP</sequence>
<dbReference type="Pfam" id="PF01547">
    <property type="entry name" value="SBP_bac_1"/>
    <property type="match status" value="1"/>
</dbReference>
<dbReference type="InterPro" id="IPR006059">
    <property type="entry name" value="SBP"/>
</dbReference>
<dbReference type="SUPFAM" id="SSF53850">
    <property type="entry name" value="Periplasmic binding protein-like II"/>
    <property type="match status" value="1"/>
</dbReference>
<dbReference type="InterPro" id="IPR050490">
    <property type="entry name" value="Bact_solute-bd_prot1"/>
</dbReference>
<dbReference type="EMBL" id="BOMV01000083">
    <property type="protein sequence ID" value="GIF00495.1"/>
    <property type="molecule type" value="Genomic_DNA"/>
</dbReference>
<dbReference type="RefSeq" id="WP_203788368.1">
    <property type="nucleotide sequence ID" value="NZ_BOMV01000083.1"/>
</dbReference>
<accession>A0A919MYX6</accession>
<name>A0A919MYX6_9ACTN</name>
<dbReference type="Gene3D" id="3.40.190.10">
    <property type="entry name" value="Periplasmic binding protein-like II"/>
    <property type="match status" value="2"/>
</dbReference>